<dbReference type="PANTHER" id="PTHR42954">
    <property type="entry name" value="FE(2+) TRANSPORT PROTEIN A"/>
    <property type="match status" value="1"/>
</dbReference>
<keyword evidence="1" id="KW-0408">Iron</keyword>
<evidence type="ECO:0000259" key="2">
    <source>
        <dbReference type="SMART" id="SM00899"/>
    </source>
</evidence>
<dbReference type="OrthoDB" id="9811076at2"/>
<dbReference type="GO" id="GO:0046914">
    <property type="term" value="F:transition metal ion binding"/>
    <property type="evidence" value="ECO:0007669"/>
    <property type="project" value="InterPro"/>
</dbReference>
<dbReference type="EMBL" id="BHZE01000001">
    <property type="protein sequence ID" value="GCD76703.1"/>
    <property type="molecule type" value="Genomic_DNA"/>
</dbReference>
<protein>
    <submittedName>
        <fullName evidence="3">Iron transporter</fullName>
    </submittedName>
</protein>
<organism evidence="3 4">
    <name type="scientific">Thermaurantimonas aggregans</name>
    <dbReference type="NCBI Taxonomy" id="2173829"/>
    <lineage>
        <taxon>Bacteria</taxon>
        <taxon>Pseudomonadati</taxon>
        <taxon>Bacteroidota</taxon>
        <taxon>Flavobacteriia</taxon>
        <taxon>Flavobacteriales</taxon>
        <taxon>Schleiferiaceae</taxon>
        <taxon>Thermaurantimonas</taxon>
    </lineage>
</organism>
<dbReference type="AlphaFoldDB" id="A0A401XI74"/>
<dbReference type="InterPro" id="IPR008988">
    <property type="entry name" value="Transcriptional_repressor_C"/>
</dbReference>
<evidence type="ECO:0000313" key="4">
    <source>
        <dbReference type="Proteomes" id="UP000286715"/>
    </source>
</evidence>
<dbReference type="Proteomes" id="UP000286715">
    <property type="component" value="Unassembled WGS sequence"/>
</dbReference>
<evidence type="ECO:0000313" key="3">
    <source>
        <dbReference type="EMBL" id="GCD76703.1"/>
    </source>
</evidence>
<reference evidence="3 4" key="1">
    <citation type="submission" date="2018-11" db="EMBL/GenBank/DDBJ databases">
        <title>Schleiferia aggregans sp. nov., a moderately thermophilic heterotrophic bacterium isolated from microbial mats at a terrestrial hot spring.</title>
        <authorList>
            <person name="Iino T."/>
            <person name="Ohkuma M."/>
            <person name="Haruta S."/>
        </authorList>
    </citation>
    <scope>NUCLEOTIDE SEQUENCE [LARGE SCALE GENOMIC DNA]</scope>
    <source>
        <strain evidence="3 4">LA</strain>
    </source>
</reference>
<dbReference type="SUPFAM" id="SSF50037">
    <property type="entry name" value="C-terminal domain of transcriptional repressors"/>
    <property type="match status" value="1"/>
</dbReference>
<dbReference type="InterPro" id="IPR052713">
    <property type="entry name" value="FeoA"/>
</dbReference>
<dbReference type="SMART" id="SM00899">
    <property type="entry name" value="FeoA"/>
    <property type="match status" value="1"/>
</dbReference>
<dbReference type="InterPro" id="IPR038157">
    <property type="entry name" value="FeoA_core_dom"/>
</dbReference>
<name>A0A401XI74_9FLAO</name>
<accession>A0A401XI74</accession>
<gene>
    <name evidence="3" type="primary">feoA</name>
    <name evidence="3" type="ORF">JCM31826_01850</name>
</gene>
<sequence>MNTLASMEPGQTAVICENGFENIPLKLLEMGFLPGIEVKMIRRAPLSDPICVQVNGSYLVIREETAVQIKVNTTK</sequence>
<dbReference type="RefSeq" id="WP_124396777.1">
    <property type="nucleotide sequence ID" value="NZ_BHZE01000001.1"/>
</dbReference>
<dbReference type="Gene3D" id="2.30.30.90">
    <property type="match status" value="1"/>
</dbReference>
<evidence type="ECO:0000256" key="1">
    <source>
        <dbReference type="ARBA" id="ARBA00023004"/>
    </source>
</evidence>
<dbReference type="Pfam" id="PF04023">
    <property type="entry name" value="FeoA"/>
    <property type="match status" value="1"/>
</dbReference>
<proteinExistence type="predicted"/>
<keyword evidence="4" id="KW-1185">Reference proteome</keyword>
<feature type="domain" description="Ferrous iron transporter FeoA-like" evidence="2">
    <location>
        <begin position="2"/>
        <end position="73"/>
    </location>
</feature>
<comment type="caution">
    <text evidence="3">The sequence shown here is derived from an EMBL/GenBank/DDBJ whole genome shotgun (WGS) entry which is preliminary data.</text>
</comment>
<dbReference type="InterPro" id="IPR007167">
    <property type="entry name" value="Fe-transptr_FeoA-like"/>
</dbReference>
<dbReference type="PANTHER" id="PTHR42954:SF2">
    <property type="entry name" value="FE(2+) TRANSPORT PROTEIN A"/>
    <property type="match status" value="1"/>
</dbReference>